<gene>
    <name evidence="1" type="ORF">ENR64_02510</name>
</gene>
<reference evidence="1" key="1">
    <citation type="journal article" date="2020" name="mSystems">
        <title>Genome- and Community-Level Interaction Insights into Carbon Utilization and Element Cycling Functions of Hydrothermarchaeota in Hydrothermal Sediment.</title>
        <authorList>
            <person name="Zhou Z."/>
            <person name="Liu Y."/>
            <person name="Xu W."/>
            <person name="Pan J."/>
            <person name="Luo Z.H."/>
            <person name="Li M."/>
        </authorList>
    </citation>
    <scope>NUCLEOTIDE SEQUENCE [LARGE SCALE GENOMIC DNA]</scope>
    <source>
        <strain evidence="1">SpSt-418</strain>
    </source>
</reference>
<proteinExistence type="predicted"/>
<comment type="caution">
    <text evidence="1">The sequence shown here is derived from an EMBL/GenBank/DDBJ whole genome shotgun (WGS) entry which is preliminary data.</text>
</comment>
<protein>
    <submittedName>
        <fullName evidence="1">Uncharacterized protein</fullName>
    </submittedName>
</protein>
<evidence type="ECO:0000313" key="1">
    <source>
        <dbReference type="EMBL" id="HFM96635.1"/>
    </source>
</evidence>
<dbReference type="AlphaFoldDB" id="A0A7C3PCZ4"/>
<accession>A0A7C3PCZ4</accession>
<sequence length="133" mass="15935">MSPNLREKVHQAVEALLNDLSVDSFVLCVTRDFWDSYDENDFLDAYKEADKYYRESIIYVTEILGCNGAVIKRSENNFPSWLPVDEACFWYLDARTFVLYWEHEDKELPVVVWLYAFNPMLRSHRLFNYEIEE</sequence>
<name>A0A7C3PCZ4_9CYAN</name>
<dbReference type="EMBL" id="DSRU01000039">
    <property type="protein sequence ID" value="HFM96635.1"/>
    <property type="molecule type" value="Genomic_DNA"/>
</dbReference>
<organism evidence="1">
    <name type="scientific">Oscillatoriales cyanobacterium SpSt-418</name>
    <dbReference type="NCBI Taxonomy" id="2282169"/>
    <lineage>
        <taxon>Bacteria</taxon>
        <taxon>Bacillati</taxon>
        <taxon>Cyanobacteriota</taxon>
        <taxon>Cyanophyceae</taxon>
        <taxon>Oscillatoriophycideae</taxon>
        <taxon>Oscillatoriales</taxon>
    </lineage>
</organism>